<dbReference type="WBParaSite" id="NBR_0001020101-mRNA-1">
    <property type="protein sequence ID" value="NBR_0001020101-mRNA-1"/>
    <property type="gene ID" value="NBR_0001020101"/>
</dbReference>
<dbReference type="SMART" id="SM01088">
    <property type="entry name" value="Col_cuticle_N"/>
    <property type="match status" value="1"/>
</dbReference>
<feature type="transmembrane region" description="Helical" evidence="3">
    <location>
        <begin position="283"/>
        <end position="311"/>
    </location>
</feature>
<organism evidence="7">
    <name type="scientific">Nippostrongylus brasiliensis</name>
    <name type="common">Rat hookworm</name>
    <dbReference type="NCBI Taxonomy" id="27835"/>
    <lineage>
        <taxon>Eukaryota</taxon>
        <taxon>Metazoa</taxon>
        <taxon>Ecdysozoa</taxon>
        <taxon>Nematoda</taxon>
        <taxon>Chromadorea</taxon>
        <taxon>Rhabditida</taxon>
        <taxon>Rhabditina</taxon>
        <taxon>Rhabditomorpha</taxon>
        <taxon>Strongyloidea</taxon>
        <taxon>Heligmosomidae</taxon>
        <taxon>Nippostrongylus</taxon>
    </lineage>
</organism>
<dbReference type="STRING" id="27835.A0A158QZJ2"/>
<dbReference type="AlphaFoldDB" id="A0A158QZJ2"/>
<feature type="transmembrane region" description="Helical" evidence="3">
    <location>
        <begin position="323"/>
        <end position="347"/>
    </location>
</feature>
<evidence type="ECO:0000259" key="4">
    <source>
        <dbReference type="SMART" id="SM01088"/>
    </source>
</evidence>
<evidence type="ECO:0000256" key="1">
    <source>
        <dbReference type="ARBA" id="ARBA00022737"/>
    </source>
</evidence>
<dbReference type="Proteomes" id="UP000271162">
    <property type="component" value="Unassembled WGS sequence"/>
</dbReference>
<dbReference type="Pfam" id="PF01484">
    <property type="entry name" value="Col_cuticle_N"/>
    <property type="match status" value="1"/>
</dbReference>
<evidence type="ECO:0000256" key="3">
    <source>
        <dbReference type="SAM" id="Phobius"/>
    </source>
</evidence>
<evidence type="ECO:0000313" key="6">
    <source>
        <dbReference type="Proteomes" id="UP000271162"/>
    </source>
</evidence>
<evidence type="ECO:0000313" key="5">
    <source>
        <dbReference type="EMBL" id="VDL73791.1"/>
    </source>
</evidence>
<protein>
    <submittedName>
        <fullName evidence="7">Col_cuticle_N domain-containing protein</fullName>
    </submittedName>
</protein>
<evidence type="ECO:0000256" key="2">
    <source>
        <dbReference type="SAM" id="MobiDB-lite"/>
    </source>
</evidence>
<dbReference type="Gene3D" id="1.20.5.320">
    <property type="entry name" value="6-Phosphogluconate Dehydrogenase, domain 3"/>
    <property type="match status" value="1"/>
</dbReference>
<dbReference type="InterPro" id="IPR002486">
    <property type="entry name" value="Col_cuticle_N"/>
</dbReference>
<feature type="transmembrane region" description="Helical" evidence="3">
    <location>
        <begin position="14"/>
        <end position="37"/>
    </location>
</feature>
<dbReference type="PANTHER" id="PTHR24637:SF344">
    <property type="entry name" value="NEMATODE CUTICLE COLLAGEN N-TERMINAL DOMAIN-CONTAINING PROTEIN"/>
    <property type="match status" value="1"/>
</dbReference>
<reference evidence="7" key="1">
    <citation type="submission" date="2016-04" db="UniProtKB">
        <authorList>
            <consortium name="WormBaseParasite"/>
        </authorList>
    </citation>
    <scope>IDENTIFICATION</scope>
</reference>
<proteinExistence type="predicted"/>
<dbReference type="GO" id="GO:0042302">
    <property type="term" value="F:structural constituent of cuticle"/>
    <property type="evidence" value="ECO:0007669"/>
    <property type="project" value="InterPro"/>
</dbReference>
<accession>A0A158QZJ2</accession>
<sequence length="376" mass="40926">MEIDEKEIASYRRLTFAGVAVTSVAMITSIIIIPLLFGYAQNLQSQLEVELRFCVMNTHNLFDEMQKVRWCPDCCQLVEEVTGHQSRIKRHYTSIYQQQQATVFQPPVQRPVQRPVYQPQLPVYGGTAQVQRQQICITGPPGPPGPPGPDGLPGKDGAPGQDGEPGISAAPTNGGQTADFCFDCPPGPRGKPGRPGPKGSPGPPGPAGEMGMGADLQDSQALQVLPYQVHLAPLAILELWANLAYLALLVSQALLVTRGAVVRGSTETSTVERSILGLRNPSIVPWCSVAAFLISFFYTASLSYMIVLYGFSCKYQDIMKGDLVFVWVVGVASLFSDVIFILCTIFFGNPEPETNDITNMERMFHIKPPPPPYTSA</sequence>
<feature type="compositionally biased region" description="Pro residues" evidence="2">
    <location>
        <begin position="140"/>
        <end position="150"/>
    </location>
</feature>
<evidence type="ECO:0000313" key="7">
    <source>
        <dbReference type="WBParaSite" id="NBR_0001020101-mRNA-1"/>
    </source>
</evidence>
<keyword evidence="3" id="KW-1133">Transmembrane helix</keyword>
<keyword evidence="6" id="KW-1185">Reference proteome</keyword>
<feature type="transmembrane region" description="Helical" evidence="3">
    <location>
        <begin position="243"/>
        <end position="263"/>
    </location>
</feature>
<feature type="compositionally biased region" description="Pro residues" evidence="2">
    <location>
        <begin position="185"/>
        <end position="206"/>
    </location>
</feature>
<dbReference type="PANTHER" id="PTHR24637">
    <property type="entry name" value="COLLAGEN"/>
    <property type="match status" value="1"/>
</dbReference>
<reference evidence="5 6" key="2">
    <citation type="submission" date="2018-11" db="EMBL/GenBank/DDBJ databases">
        <authorList>
            <consortium name="Pathogen Informatics"/>
        </authorList>
    </citation>
    <scope>NUCLEOTIDE SEQUENCE [LARGE SCALE GENOMIC DNA]</scope>
</reference>
<keyword evidence="3" id="KW-0812">Transmembrane</keyword>
<feature type="region of interest" description="Disordered" evidence="2">
    <location>
        <begin position="135"/>
        <end position="213"/>
    </location>
</feature>
<dbReference type="EMBL" id="UYSL01020272">
    <property type="protein sequence ID" value="VDL73791.1"/>
    <property type="molecule type" value="Genomic_DNA"/>
</dbReference>
<keyword evidence="1" id="KW-0677">Repeat</keyword>
<keyword evidence="3" id="KW-0472">Membrane</keyword>
<gene>
    <name evidence="5" type="ORF">NBR_LOCUS10202</name>
</gene>
<name>A0A158QZJ2_NIPBR</name>
<feature type="domain" description="Nematode cuticle collagen N-terminal" evidence="4">
    <location>
        <begin position="13"/>
        <end position="65"/>
    </location>
</feature>